<feature type="compositionally biased region" description="Low complexity" evidence="5">
    <location>
        <begin position="641"/>
        <end position="650"/>
    </location>
</feature>
<feature type="compositionally biased region" description="Low complexity" evidence="5">
    <location>
        <begin position="107"/>
        <end position="121"/>
    </location>
</feature>
<feature type="region of interest" description="Disordered" evidence="5">
    <location>
        <begin position="376"/>
        <end position="398"/>
    </location>
</feature>
<feature type="domain" description="Myb-like" evidence="6">
    <location>
        <begin position="589"/>
        <end position="628"/>
    </location>
</feature>
<evidence type="ECO:0000256" key="4">
    <source>
        <dbReference type="SAM" id="Coils"/>
    </source>
</evidence>
<sequence>MHASASSNTFEDAGRADAPQHASGPVMEHIIARRGGSPHAWRPPQPDAKPSDGLPTPAPALSIASQFAQPPWASASGAPSAPHASNAPGTGAAAPYISREPTKAAEPGTQQTQQPGPSSAGAAGGAAGSTPAGSAAAGSPSKVAAAFAGARSPPFALAPAAPLICGPARTPSPVLADEPDGHLSFPPVAGLDLFEREMQTLINADDIENPVRPEGLAEIYEKLEKLGISSETLEKESREPHDAHLGVVADLVRSVQQHEEASEQLRHHVRVTRLAALSMLSSLRVSYSHMLQAERDIKARLEVELSGSKSQSRMLSDMVSRASLQSDDMDDPTTSPIVSERNKLLSDRRFLKQRVRDAESQVARLEGELRALRPLLLRQQPDEDETPVQSPTSRRRDVVMGDAKAEHLILAARMLRTLRHRTAGESPKTPRKETFSSPDGPITPHQNYPATPQSVRTRPQLQRLEEWRMPSSQSPFSNGIDELLHAAQSLTGDEVQSPTKRSHRDWSGPSSAPVLGSPKRQRIARMEVDSSESSDRQSTSPTRSAPVSALDLLADQASEVQPAPGPSSAPVSSPAPSKNSPEKRLPYVRWSAEEDVKLRNAIKEHGQRWEFVARAVGTRSYHQCRQRYLLIRRKEAAANGHASPSRANPSPRAPPHSQSMNASSSDEEPATPGRPMSSHVSLVTPPRIPQYMPGALQSPSVPGASPGRPNAPPSRPFAHTRASPAIYS</sequence>
<dbReference type="Gene3D" id="1.10.10.60">
    <property type="entry name" value="Homeodomain-like"/>
    <property type="match status" value="1"/>
</dbReference>
<dbReference type="PROSITE" id="PS50090">
    <property type="entry name" value="MYB_LIKE"/>
    <property type="match status" value="1"/>
</dbReference>
<gene>
    <name evidence="9" type="ORF">MCUN1_001828</name>
</gene>
<dbReference type="InterPro" id="IPR017884">
    <property type="entry name" value="SANT_dom"/>
</dbReference>
<dbReference type="SUPFAM" id="SSF46689">
    <property type="entry name" value="Homeodomain-like"/>
    <property type="match status" value="1"/>
</dbReference>
<keyword evidence="3" id="KW-0539">Nucleus</keyword>
<feature type="compositionally biased region" description="Low complexity" evidence="5">
    <location>
        <begin position="128"/>
        <end position="145"/>
    </location>
</feature>
<evidence type="ECO:0000256" key="1">
    <source>
        <dbReference type="ARBA" id="ARBA00004123"/>
    </source>
</evidence>
<proteinExistence type="predicted"/>
<feature type="domain" description="HTH myb-type" evidence="8">
    <location>
        <begin position="589"/>
        <end position="636"/>
    </location>
</feature>
<name>A0AAF0EUR9_9BASI</name>
<evidence type="ECO:0000259" key="7">
    <source>
        <dbReference type="PROSITE" id="PS51293"/>
    </source>
</evidence>
<dbReference type="GO" id="GO:0005634">
    <property type="term" value="C:nucleus"/>
    <property type="evidence" value="ECO:0007669"/>
    <property type="project" value="UniProtKB-SubCell"/>
</dbReference>
<dbReference type="Proteomes" id="UP001219933">
    <property type="component" value="Chromosome 2"/>
</dbReference>
<dbReference type="GO" id="GO:0000976">
    <property type="term" value="F:transcription cis-regulatory region binding"/>
    <property type="evidence" value="ECO:0007669"/>
    <property type="project" value="TreeGrafter"/>
</dbReference>
<dbReference type="AlphaFoldDB" id="A0AAF0EUR9"/>
<dbReference type="InterPro" id="IPR017930">
    <property type="entry name" value="Myb_dom"/>
</dbReference>
<feature type="region of interest" description="Disordered" evidence="5">
    <location>
        <begin position="636"/>
        <end position="728"/>
    </location>
</feature>
<evidence type="ECO:0000313" key="9">
    <source>
        <dbReference type="EMBL" id="WFD34982.1"/>
    </source>
</evidence>
<dbReference type="PANTHER" id="PTHR46380">
    <property type="entry name" value="CYCLIN-D-BINDING MYB-LIKE TRANSCRIPTION FACTOR 1"/>
    <property type="match status" value="1"/>
</dbReference>
<dbReference type="InterPro" id="IPR001005">
    <property type="entry name" value="SANT/Myb"/>
</dbReference>
<feature type="region of interest" description="Disordered" evidence="5">
    <location>
        <begin position="1"/>
        <end position="145"/>
    </location>
</feature>
<dbReference type="CDD" id="cd00167">
    <property type="entry name" value="SANT"/>
    <property type="match status" value="1"/>
</dbReference>
<reference evidence="9" key="1">
    <citation type="submission" date="2023-03" db="EMBL/GenBank/DDBJ databases">
        <title>Mating type loci evolution in Malassezia.</title>
        <authorList>
            <person name="Coelho M.A."/>
        </authorList>
    </citation>
    <scope>NUCLEOTIDE SEQUENCE</scope>
    <source>
        <strain evidence="9">CBS 11721</strain>
    </source>
</reference>
<feature type="compositionally biased region" description="Low complexity" evidence="5">
    <location>
        <begin position="68"/>
        <end position="88"/>
    </location>
</feature>
<evidence type="ECO:0000259" key="8">
    <source>
        <dbReference type="PROSITE" id="PS51294"/>
    </source>
</evidence>
<feature type="region of interest" description="Disordered" evidence="5">
    <location>
        <begin position="491"/>
        <end position="587"/>
    </location>
</feature>
<keyword evidence="10" id="KW-1185">Reference proteome</keyword>
<accession>A0AAF0EUR9</accession>
<dbReference type="PROSITE" id="PS51293">
    <property type="entry name" value="SANT"/>
    <property type="match status" value="1"/>
</dbReference>
<feature type="compositionally biased region" description="Polar residues" evidence="5">
    <location>
        <begin position="444"/>
        <end position="458"/>
    </location>
</feature>
<feature type="region of interest" description="Disordered" evidence="5">
    <location>
        <begin position="421"/>
        <end position="458"/>
    </location>
</feature>
<feature type="domain" description="SANT" evidence="7">
    <location>
        <begin position="589"/>
        <end position="636"/>
    </location>
</feature>
<evidence type="ECO:0000259" key="6">
    <source>
        <dbReference type="PROSITE" id="PS50090"/>
    </source>
</evidence>
<dbReference type="InterPro" id="IPR009057">
    <property type="entry name" value="Homeodomain-like_sf"/>
</dbReference>
<dbReference type="PANTHER" id="PTHR46380:SF2">
    <property type="entry name" value="CYCLIN-D-BINDING MYB-LIKE TRANSCRIPTION FACTOR 1"/>
    <property type="match status" value="1"/>
</dbReference>
<protein>
    <submittedName>
        <fullName evidence="9">Uncharacterized protein</fullName>
    </submittedName>
</protein>
<dbReference type="GO" id="GO:0003700">
    <property type="term" value="F:DNA-binding transcription factor activity"/>
    <property type="evidence" value="ECO:0007669"/>
    <property type="project" value="TreeGrafter"/>
</dbReference>
<feature type="compositionally biased region" description="Low complexity" evidence="5">
    <location>
        <begin position="566"/>
        <end position="579"/>
    </location>
</feature>
<evidence type="ECO:0000256" key="3">
    <source>
        <dbReference type="ARBA" id="ARBA00023242"/>
    </source>
</evidence>
<dbReference type="SMART" id="SM00717">
    <property type="entry name" value="SANT"/>
    <property type="match status" value="1"/>
</dbReference>
<feature type="coiled-coil region" evidence="4">
    <location>
        <begin position="341"/>
        <end position="368"/>
    </location>
</feature>
<organism evidence="9 10">
    <name type="scientific">Malassezia cuniculi</name>
    <dbReference type="NCBI Taxonomy" id="948313"/>
    <lineage>
        <taxon>Eukaryota</taxon>
        <taxon>Fungi</taxon>
        <taxon>Dikarya</taxon>
        <taxon>Basidiomycota</taxon>
        <taxon>Ustilaginomycotina</taxon>
        <taxon>Malasseziomycetes</taxon>
        <taxon>Malasseziales</taxon>
        <taxon>Malasseziaceae</taxon>
        <taxon>Malassezia</taxon>
    </lineage>
</organism>
<feature type="compositionally biased region" description="Polar residues" evidence="5">
    <location>
        <begin position="1"/>
        <end position="10"/>
    </location>
</feature>
<comment type="subcellular location">
    <subcellularLocation>
        <location evidence="1">Nucleus</location>
    </subcellularLocation>
</comment>
<dbReference type="EMBL" id="CP119878">
    <property type="protein sequence ID" value="WFD34982.1"/>
    <property type="molecule type" value="Genomic_DNA"/>
</dbReference>
<dbReference type="Pfam" id="PF00249">
    <property type="entry name" value="Myb_DNA-binding"/>
    <property type="match status" value="1"/>
</dbReference>
<keyword evidence="4" id="KW-0175">Coiled coil</keyword>
<keyword evidence="2" id="KW-0238">DNA-binding</keyword>
<evidence type="ECO:0000256" key="2">
    <source>
        <dbReference type="ARBA" id="ARBA00023125"/>
    </source>
</evidence>
<dbReference type="InterPro" id="IPR051651">
    <property type="entry name" value="DMTF1_DNA-bind_reg"/>
</dbReference>
<evidence type="ECO:0000256" key="5">
    <source>
        <dbReference type="SAM" id="MobiDB-lite"/>
    </source>
</evidence>
<dbReference type="PROSITE" id="PS51294">
    <property type="entry name" value="HTH_MYB"/>
    <property type="match status" value="1"/>
</dbReference>
<evidence type="ECO:0000313" key="10">
    <source>
        <dbReference type="Proteomes" id="UP001219933"/>
    </source>
</evidence>